<keyword evidence="1" id="KW-0472">Membrane</keyword>
<dbReference type="EMBL" id="HQ005923">
    <property type="protein sequence ID" value="ADV40218.1"/>
    <property type="molecule type" value="mRNA"/>
</dbReference>
<evidence type="ECO:0000256" key="1">
    <source>
        <dbReference type="SAM" id="Phobius"/>
    </source>
</evidence>
<protein>
    <submittedName>
        <fullName evidence="2">Uncharacterized protein</fullName>
    </submittedName>
</protein>
<evidence type="ECO:0000313" key="2">
    <source>
        <dbReference type="EMBL" id="ADV40218.1"/>
    </source>
</evidence>
<organism evidence="2">
    <name type="scientific">Latrodectus hesperus</name>
    <name type="common">Western black widow spider</name>
    <dbReference type="NCBI Taxonomy" id="256737"/>
    <lineage>
        <taxon>Eukaryota</taxon>
        <taxon>Metazoa</taxon>
        <taxon>Ecdysozoa</taxon>
        <taxon>Arthropoda</taxon>
        <taxon>Chelicerata</taxon>
        <taxon>Arachnida</taxon>
        <taxon>Araneae</taxon>
        <taxon>Araneomorphae</taxon>
        <taxon>Entelegynae</taxon>
        <taxon>Araneoidea</taxon>
        <taxon>Theridiidae</taxon>
        <taxon>Latrodectus</taxon>
    </lineage>
</organism>
<feature type="non-terminal residue" evidence="2">
    <location>
        <position position="77"/>
    </location>
</feature>
<keyword evidence="1" id="KW-1133">Transmembrane helix</keyword>
<name>E7D1H4_LATHE</name>
<feature type="transmembrane region" description="Helical" evidence="1">
    <location>
        <begin position="6"/>
        <end position="29"/>
    </location>
</feature>
<accession>E7D1H4</accession>
<reference evidence="2" key="1">
    <citation type="submission" date="2010-07" db="EMBL/GenBank/DDBJ databases">
        <title>Identification of Proteins Involved in Black Widow Spider Wrapping Silk Fibers.</title>
        <authorList>
            <person name="Nguyen A."/>
            <person name="Verduzco A."/>
            <person name="Vierra C."/>
        </authorList>
    </citation>
    <scope>NUCLEOTIDE SEQUENCE</scope>
</reference>
<dbReference type="AlphaFoldDB" id="E7D1H4"/>
<proteinExistence type="evidence at transcript level"/>
<sequence length="77" mass="8371">MLISNVFFKVIIGCMACVCMKCINFYYLVFFGLAEEAGSLELSPMPGVCCDAADCDFLTGEGDLGYLHEGDSLLVQK</sequence>
<keyword evidence="1" id="KW-0812">Transmembrane</keyword>